<keyword evidence="3" id="KW-0812">Transmembrane</keyword>
<keyword evidence="9" id="KW-1185">Reference proteome</keyword>
<dbReference type="OrthoDB" id="430207at2759"/>
<evidence type="ECO:0000256" key="1">
    <source>
        <dbReference type="ARBA" id="ARBA00004141"/>
    </source>
</evidence>
<evidence type="ECO:0000313" key="9">
    <source>
        <dbReference type="Proteomes" id="UP000774326"/>
    </source>
</evidence>
<evidence type="ECO:0000256" key="6">
    <source>
        <dbReference type="ARBA" id="ARBA00039302"/>
    </source>
</evidence>
<gene>
    <name evidence="8" type="ORF">WICPIJ_008096</name>
</gene>
<dbReference type="EMBL" id="JAEUBG010004656">
    <property type="protein sequence ID" value="KAH3680841.1"/>
    <property type="molecule type" value="Genomic_DNA"/>
</dbReference>
<dbReference type="GO" id="GO:0005739">
    <property type="term" value="C:mitochondrion"/>
    <property type="evidence" value="ECO:0007669"/>
    <property type="project" value="TreeGrafter"/>
</dbReference>
<organism evidence="8 9">
    <name type="scientific">Wickerhamomyces pijperi</name>
    <name type="common">Yeast</name>
    <name type="synonym">Pichia pijperi</name>
    <dbReference type="NCBI Taxonomy" id="599730"/>
    <lineage>
        <taxon>Eukaryota</taxon>
        <taxon>Fungi</taxon>
        <taxon>Dikarya</taxon>
        <taxon>Ascomycota</taxon>
        <taxon>Saccharomycotina</taxon>
        <taxon>Saccharomycetes</taxon>
        <taxon>Phaffomycetales</taxon>
        <taxon>Wickerhamomycetaceae</taxon>
        <taxon>Wickerhamomyces</taxon>
    </lineage>
</organism>
<keyword evidence="5" id="KW-0472">Membrane</keyword>
<protein>
    <recommendedName>
        <fullName evidence="6">Protein SYM1</fullName>
    </recommendedName>
</protein>
<reference evidence="8" key="1">
    <citation type="journal article" date="2021" name="Open Biol.">
        <title>Shared evolutionary footprints suggest mitochondrial oxidative damage underlies multiple complex I losses in fungi.</title>
        <authorList>
            <person name="Schikora-Tamarit M.A."/>
            <person name="Marcet-Houben M."/>
            <person name="Nosek J."/>
            <person name="Gabaldon T."/>
        </authorList>
    </citation>
    <scope>NUCLEOTIDE SEQUENCE</scope>
    <source>
        <strain evidence="8">CBS2887</strain>
    </source>
</reference>
<evidence type="ECO:0000256" key="4">
    <source>
        <dbReference type="ARBA" id="ARBA00022989"/>
    </source>
</evidence>
<dbReference type="InterPro" id="IPR007248">
    <property type="entry name" value="Mpv17_PMP22"/>
</dbReference>
<dbReference type="Pfam" id="PF04117">
    <property type="entry name" value="Mpv17_PMP22"/>
    <property type="match status" value="1"/>
</dbReference>
<evidence type="ECO:0000313" key="8">
    <source>
        <dbReference type="EMBL" id="KAH3680841.1"/>
    </source>
</evidence>
<keyword evidence="4" id="KW-1133">Transmembrane helix</keyword>
<dbReference type="Proteomes" id="UP000774326">
    <property type="component" value="Unassembled WGS sequence"/>
</dbReference>
<dbReference type="PANTHER" id="PTHR11266:SF17">
    <property type="entry name" value="PROTEIN MPV17"/>
    <property type="match status" value="1"/>
</dbReference>
<evidence type="ECO:0000256" key="3">
    <source>
        <dbReference type="ARBA" id="ARBA00022692"/>
    </source>
</evidence>
<comment type="subcellular location">
    <subcellularLocation>
        <location evidence="1">Membrane</location>
        <topology evidence="1">Multi-pass membrane protein</topology>
    </subcellularLocation>
</comment>
<name>A0A9P8TJQ5_WICPI</name>
<reference evidence="8" key="2">
    <citation type="submission" date="2021-01" db="EMBL/GenBank/DDBJ databases">
        <authorList>
            <person name="Schikora-Tamarit M.A."/>
        </authorList>
    </citation>
    <scope>NUCLEOTIDE SEQUENCE</scope>
    <source>
        <strain evidence="8">CBS2887</strain>
    </source>
</reference>
<comment type="similarity">
    <text evidence="2 7">Belongs to the peroxisomal membrane protein PXMP2/4 family.</text>
</comment>
<comment type="caution">
    <text evidence="8">The sequence shown here is derived from an EMBL/GenBank/DDBJ whole genome shotgun (WGS) entry which is preliminary data.</text>
</comment>
<dbReference type="AlphaFoldDB" id="A0A9P8TJQ5"/>
<evidence type="ECO:0000256" key="7">
    <source>
        <dbReference type="RuleBase" id="RU363053"/>
    </source>
</evidence>
<evidence type="ECO:0000256" key="2">
    <source>
        <dbReference type="ARBA" id="ARBA00006824"/>
    </source>
</evidence>
<dbReference type="PANTHER" id="PTHR11266">
    <property type="entry name" value="PEROXISOMAL MEMBRANE PROTEIN 2, PXMP2 MPV17"/>
    <property type="match status" value="1"/>
</dbReference>
<dbReference type="GO" id="GO:0016020">
    <property type="term" value="C:membrane"/>
    <property type="evidence" value="ECO:0007669"/>
    <property type="project" value="UniProtKB-SubCell"/>
</dbReference>
<evidence type="ECO:0000256" key="5">
    <source>
        <dbReference type="ARBA" id="ARBA00023136"/>
    </source>
</evidence>
<sequence>MSQFFKFYQAKLQTHPFITNALTTGFLFGTGDILAQCLFPTRNSSPLETSSSSSLRFKISYDYKRTLRAVVYGSCIFALIGDKWYKFLSSNVQLPTGTSPLLTSLAKMAVDQLMFAPLGIPVYYTAMTLLEGYGLEDVRLKLKQNWWDTVKANWCVWPFVQFVNFQFVPVSLNLLVVNAVSILWNTFLSYKNSQADEIIEEVQHLEKIA</sequence>
<proteinExistence type="inferred from homology"/>
<accession>A0A9P8TJQ5</accession>